<reference evidence="8 9" key="1">
    <citation type="journal article" date="2013" name="Genome Announc.">
        <title>Draft Genome Sequence of Sphingobium ummariense Strain RL-3, a Hexachlorocyclohexane-Degrading Bacterium.</title>
        <authorList>
            <person name="Kohli P."/>
            <person name="Dua A."/>
            <person name="Sangwan N."/>
            <person name="Oldach P."/>
            <person name="Khurana J.P."/>
            <person name="Lal R."/>
        </authorList>
    </citation>
    <scope>NUCLEOTIDE SEQUENCE [LARGE SCALE GENOMIC DNA]</scope>
    <source>
        <strain evidence="8 9">RL-3</strain>
    </source>
</reference>
<feature type="transmembrane region" description="Helical" evidence="6">
    <location>
        <begin position="118"/>
        <end position="135"/>
    </location>
</feature>
<keyword evidence="3 6" id="KW-0812">Transmembrane</keyword>
<keyword evidence="9" id="KW-1185">Reference proteome</keyword>
<evidence type="ECO:0000313" key="9">
    <source>
        <dbReference type="Proteomes" id="UP000015523"/>
    </source>
</evidence>
<gene>
    <name evidence="8" type="ORF">M529_09650</name>
</gene>
<feature type="transmembrane region" description="Helical" evidence="6">
    <location>
        <begin position="200"/>
        <end position="219"/>
    </location>
</feature>
<evidence type="ECO:0000259" key="7">
    <source>
        <dbReference type="Pfam" id="PF00892"/>
    </source>
</evidence>
<feature type="domain" description="EamA" evidence="7">
    <location>
        <begin position="3"/>
        <end position="133"/>
    </location>
</feature>
<keyword evidence="5 6" id="KW-0472">Membrane</keyword>
<dbReference type="Proteomes" id="UP000015523">
    <property type="component" value="Unassembled WGS sequence"/>
</dbReference>
<feature type="transmembrane region" description="Helical" evidence="6">
    <location>
        <begin position="257"/>
        <end position="275"/>
    </location>
</feature>
<dbReference type="InterPro" id="IPR037185">
    <property type="entry name" value="EmrE-like"/>
</dbReference>
<dbReference type="STRING" id="1346791.M529_09650"/>
<dbReference type="InterPro" id="IPR000620">
    <property type="entry name" value="EamA_dom"/>
</dbReference>
<feature type="transmembrane region" description="Helical" evidence="6">
    <location>
        <begin position="93"/>
        <end position="111"/>
    </location>
</feature>
<feature type="transmembrane region" description="Helical" evidence="6">
    <location>
        <begin position="70"/>
        <end position="87"/>
    </location>
</feature>
<dbReference type="PANTHER" id="PTHR22911:SF6">
    <property type="entry name" value="SOLUTE CARRIER FAMILY 35 MEMBER G1"/>
    <property type="match status" value="1"/>
</dbReference>
<dbReference type="OrthoDB" id="9812899at2"/>
<feature type="transmembrane region" description="Helical" evidence="6">
    <location>
        <begin position="231"/>
        <end position="251"/>
    </location>
</feature>
<evidence type="ECO:0000256" key="6">
    <source>
        <dbReference type="SAM" id="Phobius"/>
    </source>
</evidence>
<feature type="transmembrane region" description="Helical" evidence="6">
    <location>
        <begin position="40"/>
        <end position="58"/>
    </location>
</feature>
<dbReference type="GO" id="GO:0016020">
    <property type="term" value="C:membrane"/>
    <property type="evidence" value="ECO:0007669"/>
    <property type="project" value="UniProtKB-SubCell"/>
</dbReference>
<comment type="caution">
    <text evidence="8">The sequence shown here is derived from an EMBL/GenBank/DDBJ whole genome shotgun (WGS) entry which is preliminary data.</text>
</comment>
<dbReference type="EMBL" id="AUWY01000071">
    <property type="protein sequence ID" value="EQB32501.1"/>
    <property type="molecule type" value="Genomic_DNA"/>
</dbReference>
<dbReference type="SUPFAM" id="SSF103481">
    <property type="entry name" value="Multidrug resistance efflux transporter EmrE"/>
    <property type="match status" value="2"/>
</dbReference>
<dbReference type="PANTHER" id="PTHR22911">
    <property type="entry name" value="ACYL-MALONYL CONDENSING ENZYME-RELATED"/>
    <property type="match status" value="1"/>
</dbReference>
<sequence length="294" mass="31885">MAIGLRLLTMLFLSTMFMLGKVMAGRGVTLVETLFYRQLLALPLVMLWVGLTDGLGSLRTRRIGKHASRTAMGLTGMMLNFGSYILLPLTEATTIGFSMPIFATLLSALLLREATGPHRWAAILIGFVGILIMARPDATHFSPLGVGVAVAAAVMTACISLLLRDLGRTENAGVIVFWFTALSMPPLAILMLFFGKAHDLFTWGLLILLGLTGGAAQLCMTGALRWAPVSIVLPMDYSAILWATIFGFLIWNEWPLASTWAGAALIIASGLYIAWREHVRARRARISRSVPLPG</sequence>
<evidence type="ECO:0000256" key="4">
    <source>
        <dbReference type="ARBA" id="ARBA00022989"/>
    </source>
</evidence>
<feature type="domain" description="EamA" evidence="7">
    <location>
        <begin position="144"/>
        <end position="271"/>
    </location>
</feature>
<feature type="transmembrane region" description="Helical" evidence="6">
    <location>
        <begin position="175"/>
        <end position="194"/>
    </location>
</feature>
<dbReference type="RefSeq" id="WP_021317756.1">
    <property type="nucleotide sequence ID" value="NZ_AUWY01000071.1"/>
</dbReference>
<proteinExistence type="inferred from homology"/>
<evidence type="ECO:0000256" key="3">
    <source>
        <dbReference type="ARBA" id="ARBA00022692"/>
    </source>
</evidence>
<evidence type="ECO:0000256" key="2">
    <source>
        <dbReference type="ARBA" id="ARBA00009853"/>
    </source>
</evidence>
<comment type="subcellular location">
    <subcellularLocation>
        <location evidence="1">Membrane</location>
        <topology evidence="1">Multi-pass membrane protein</topology>
    </subcellularLocation>
</comment>
<organism evidence="8 9">
    <name type="scientific">Sphingobium ummariense RL-3</name>
    <dbReference type="NCBI Taxonomy" id="1346791"/>
    <lineage>
        <taxon>Bacteria</taxon>
        <taxon>Pseudomonadati</taxon>
        <taxon>Pseudomonadota</taxon>
        <taxon>Alphaproteobacteria</taxon>
        <taxon>Sphingomonadales</taxon>
        <taxon>Sphingomonadaceae</taxon>
        <taxon>Sphingobium</taxon>
    </lineage>
</organism>
<dbReference type="Pfam" id="PF00892">
    <property type="entry name" value="EamA"/>
    <property type="match status" value="2"/>
</dbReference>
<accession>T0J3I1</accession>
<protein>
    <recommendedName>
        <fullName evidence="7">EamA domain-containing protein</fullName>
    </recommendedName>
</protein>
<evidence type="ECO:0000256" key="1">
    <source>
        <dbReference type="ARBA" id="ARBA00004141"/>
    </source>
</evidence>
<dbReference type="PATRIC" id="fig|1346791.3.peg.1855"/>
<name>T0J3I1_9SPHN</name>
<keyword evidence="4 6" id="KW-1133">Transmembrane helix</keyword>
<dbReference type="AlphaFoldDB" id="T0J3I1"/>
<evidence type="ECO:0000313" key="8">
    <source>
        <dbReference type="EMBL" id="EQB32501.1"/>
    </source>
</evidence>
<feature type="transmembrane region" description="Helical" evidence="6">
    <location>
        <begin position="141"/>
        <end position="163"/>
    </location>
</feature>
<dbReference type="eggNOG" id="COG0697">
    <property type="taxonomic scope" value="Bacteria"/>
</dbReference>
<comment type="similarity">
    <text evidence="2">Belongs to the drug/metabolite transporter (DMT) superfamily. 10 TMS drug/metabolite exporter (DME) (TC 2.A.7.3) family.</text>
</comment>
<evidence type="ECO:0000256" key="5">
    <source>
        <dbReference type="ARBA" id="ARBA00023136"/>
    </source>
</evidence>